<keyword evidence="4" id="KW-1185">Reference proteome</keyword>
<evidence type="ECO:0008006" key="5">
    <source>
        <dbReference type="Google" id="ProtNLM"/>
    </source>
</evidence>
<reference evidence="4" key="1">
    <citation type="journal article" date="2019" name="Int. J. Syst. Evol. Microbiol.">
        <title>The Global Catalogue of Microorganisms (GCM) 10K type strain sequencing project: providing services to taxonomists for standard genome sequencing and annotation.</title>
        <authorList>
            <consortium name="The Broad Institute Genomics Platform"/>
            <consortium name="The Broad Institute Genome Sequencing Center for Infectious Disease"/>
            <person name="Wu L."/>
            <person name="Ma J."/>
        </authorList>
    </citation>
    <scope>NUCLEOTIDE SEQUENCE [LARGE SCALE GENOMIC DNA]</scope>
    <source>
        <strain evidence="4">KCTC 15012</strain>
    </source>
</reference>
<dbReference type="EMBL" id="JBHUIY010000026">
    <property type="protein sequence ID" value="MFD2234699.1"/>
    <property type="molecule type" value="Genomic_DNA"/>
</dbReference>
<keyword evidence="2" id="KW-0732">Signal</keyword>
<organism evidence="3 4">
    <name type="scientific">Phaeospirillum tilakii</name>
    <dbReference type="NCBI Taxonomy" id="741673"/>
    <lineage>
        <taxon>Bacteria</taxon>
        <taxon>Pseudomonadati</taxon>
        <taxon>Pseudomonadota</taxon>
        <taxon>Alphaproteobacteria</taxon>
        <taxon>Rhodospirillales</taxon>
        <taxon>Rhodospirillaceae</taxon>
        <taxon>Phaeospirillum</taxon>
    </lineage>
</organism>
<accession>A0ABW5CBT2</accession>
<evidence type="ECO:0000256" key="1">
    <source>
        <dbReference type="SAM" id="MobiDB-lite"/>
    </source>
</evidence>
<gene>
    <name evidence="3" type="ORF">ACFSNB_12870</name>
</gene>
<evidence type="ECO:0000313" key="4">
    <source>
        <dbReference type="Proteomes" id="UP001597296"/>
    </source>
</evidence>
<dbReference type="Proteomes" id="UP001597296">
    <property type="component" value="Unassembled WGS sequence"/>
</dbReference>
<dbReference type="PROSITE" id="PS51257">
    <property type="entry name" value="PROKAR_LIPOPROTEIN"/>
    <property type="match status" value="1"/>
</dbReference>
<evidence type="ECO:0000313" key="3">
    <source>
        <dbReference type="EMBL" id="MFD2234699.1"/>
    </source>
</evidence>
<proteinExistence type="predicted"/>
<dbReference type="RefSeq" id="WP_377317175.1">
    <property type="nucleotide sequence ID" value="NZ_JBHUIY010000026.1"/>
</dbReference>
<protein>
    <recommendedName>
        <fullName evidence="5">Lipoprotein</fullName>
    </recommendedName>
</protein>
<feature type="region of interest" description="Disordered" evidence="1">
    <location>
        <begin position="117"/>
        <end position="143"/>
    </location>
</feature>
<sequence>MKLTRLLPLTAAMAVLAGCSSSDAFIDRNYAKATLEVSKPKPAGYDGQVRVCYGGDTPREDRDRLAEEACTQWGLHAVLILDQPWQCRLLVPHLATYACVDPAMRFKDGRYVDPFSTGAVDQWRNSQPRQPAEGDTPTPTPTP</sequence>
<feature type="chain" id="PRO_5045969181" description="Lipoprotein" evidence="2">
    <location>
        <begin position="25"/>
        <end position="143"/>
    </location>
</feature>
<evidence type="ECO:0000256" key="2">
    <source>
        <dbReference type="SAM" id="SignalP"/>
    </source>
</evidence>
<name>A0ABW5CBT2_9PROT</name>
<feature type="signal peptide" evidence="2">
    <location>
        <begin position="1"/>
        <end position="24"/>
    </location>
</feature>
<comment type="caution">
    <text evidence="3">The sequence shown here is derived from an EMBL/GenBank/DDBJ whole genome shotgun (WGS) entry which is preliminary data.</text>
</comment>